<keyword evidence="4" id="KW-1185">Reference proteome</keyword>
<feature type="domain" description="Cupin type-2" evidence="2">
    <location>
        <begin position="39"/>
        <end position="105"/>
    </location>
</feature>
<dbReference type="OrthoDB" id="9798709at2"/>
<evidence type="ECO:0000256" key="1">
    <source>
        <dbReference type="ARBA" id="ARBA00022723"/>
    </source>
</evidence>
<gene>
    <name evidence="3" type="ORF">FPZ44_11865</name>
</gene>
<dbReference type="GO" id="GO:0046872">
    <property type="term" value="F:metal ion binding"/>
    <property type="evidence" value="ECO:0007669"/>
    <property type="project" value="UniProtKB-KW"/>
</dbReference>
<dbReference type="SUPFAM" id="SSF51182">
    <property type="entry name" value="RmlC-like cupins"/>
    <property type="match status" value="1"/>
</dbReference>
<reference evidence="3 4" key="1">
    <citation type="submission" date="2019-07" db="EMBL/GenBank/DDBJ databases">
        <authorList>
            <person name="Kim J."/>
        </authorList>
    </citation>
    <scope>NUCLEOTIDE SEQUENCE [LARGE SCALE GENOMIC DNA]</scope>
    <source>
        <strain evidence="3 4">N4</strain>
    </source>
</reference>
<dbReference type="Gene3D" id="2.60.120.10">
    <property type="entry name" value="Jelly Rolls"/>
    <property type="match status" value="1"/>
</dbReference>
<evidence type="ECO:0000259" key="2">
    <source>
        <dbReference type="Pfam" id="PF07883"/>
    </source>
</evidence>
<dbReference type="Pfam" id="PF07883">
    <property type="entry name" value="Cupin_2"/>
    <property type="match status" value="1"/>
</dbReference>
<proteinExistence type="predicted"/>
<comment type="caution">
    <text evidence="3">The sequence shown here is derived from an EMBL/GenBank/DDBJ whole genome shotgun (WGS) entry which is preliminary data.</text>
</comment>
<dbReference type="InterPro" id="IPR051610">
    <property type="entry name" value="GPI/OXD"/>
</dbReference>
<accession>A0A559J1G9</accession>
<dbReference type="InterPro" id="IPR011051">
    <property type="entry name" value="RmlC_Cupin_sf"/>
</dbReference>
<sequence length="109" mass="12585">MYIQALKKEFITEEYGVQMRRVYQVDTEPFHPPFGSAWAIVKPGETSAPHVHHEHETFYITAGGGTMIIGNEEQKVQTGDVIYIPPHEEHALRNDSTKDDLIFITTWWE</sequence>
<dbReference type="RefSeq" id="WP_144990423.1">
    <property type="nucleotide sequence ID" value="NZ_VNJK01000001.1"/>
</dbReference>
<dbReference type="CDD" id="cd06988">
    <property type="entry name" value="cupin_DddK"/>
    <property type="match status" value="1"/>
</dbReference>
<protein>
    <submittedName>
        <fullName evidence="3">Cupin domain-containing protein</fullName>
    </submittedName>
</protein>
<dbReference type="PANTHER" id="PTHR35848:SF6">
    <property type="entry name" value="CUPIN TYPE-2 DOMAIN-CONTAINING PROTEIN"/>
    <property type="match status" value="1"/>
</dbReference>
<dbReference type="PANTHER" id="PTHR35848">
    <property type="entry name" value="OXALATE-BINDING PROTEIN"/>
    <property type="match status" value="1"/>
</dbReference>
<dbReference type="InterPro" id="IPR014710">
    <property type="entry name" value="RmlC-like_jellyroll"/>
</dbReference>
<evidence type="ECO:0000313" key="3">
    <source>
        <dbReference type="EMBL" id="TVX93693.1"/>
    </source>
</evidence>
<dbReference type="EMBL" id="VNJK01000001">
    <property type="protein sequence ID" value="TVX93693.1"/>
    <property type="molecule type" value="Genomic_DNA"/>
</dbReference>
<dbReference type="AlphaFoldDB" id="A0A559J1G9"/>
<evidence type="ECO:0000313" key="4">
    <source>
        <dbReference type="Proteomes" id="UP000318102"/>
    </source>
</evidence>
<name>A0A559J1G9_9BACL</name>
<keyword evidence="1" id="KW-0479">Metal-binding</keyword>
<dbReference type="Proteomes" id="UP000318102">
    <property type="component" value="Unassembled WGS sequence"/>
</dbReference>
<organism evidence="3 4">
    <name type="scientific">Paenibacillus agilis</name>
    <dbReference type="NCBI Taxonomy" id="3020863"/>
    <lineage>
        <taxon>Bacteria</taxon>
        <taxon>Bacillati</taxon>
        <taxon>Bacillota</taxon>
        <taxon>Bacilli</taxon>
        <taxon>Bacillales</taxon>
        <taxon>Paenibacillaceae</taxon>
        <taxon>Paenibacillus</taxon>
    </lineage>
</organism>
<dbReference type="InterPro" id="IPR013096">
    <property type="entry name" value="Cupin_2"/>
</dbReference>